<feature type="transmembrane region" description="Helical" evidence="1">
    <location>
        <begin position="29"/>
        <end position="51"/>
    </location>
</feature>
<keyword evidence="1" id="KW-0472">Membrane</keyword>
<dbReference type="AlphaFoldDB" id="A0A9W6VRY1"/>
<organism evidence="2 3">
    <name type="scientific">Actinoallomurus iriomotensis</name>
    <dbReference type="NCBI Taxonomy" id="478107"/>
    <lineage>
        <taxon>Bacteria</taxon>
        <taxon>Bacillati</taxon>
        <taxon>Actinomycetota</taxon>
        <taxon>Actinomycetes</taxon>
        <taxon>Streptosporangiales</taxon>
        <taxon>Thermomonosporaceae</taxon>
        <taxon>Actinoallomurus</taxon>
    </lineage>
</organism>
<protein>
    <submittedName>
        <fullName evidence="2">Uncharacterized protein</fullName>
    </submittedName>
</protein>
<gene>
    <name evidence="2" type="ORF">Airi01_057360</name>
</gene>
<comment type="caution">
    <text evidence="2">The sequence shown here is derived from an EMBL/GenBank/DDBJ whole genome shotgun (WGS) entry which is preliminary data.</text>
</comment>
<dbReference type="RefSeq" id="WP_285627001.1">
    <property type="nucleotide sequence ID" value="NZ_BSTJ01000007.1"/>
</dbReference>
<dbReference type="EMBL" id="BSTJ01000007">
    <property type="protein sequence ID" value="GLY77469.1"/>
    <property type="molecule type" value="Genomic_DNA"/>
</dbReference>
<accession>A0A9W6VRY1</accession>
<keyword evidence="1" id="KW-1133">Transmembrane helix</keyword>
<evidence type="ECO:0000313" key="3">
    <source>
        <dbReference type="Proteomes" id="UP001165135"/>
    </source>
</evidence>
<evidence type="ECO:0000313" key="2">
    <source>
        <dbReference type="EMBL" id="GLY77469.1"/>
    </source>
</evidence>
<dbReference type="Proteomes" id="UP001165135">
    <property type="component" value="Unassembled WGS sequence"/>
</dbReference>
<evidence type="ECO:0000256" key="1">
    <source>
        <dbReference type="SAM" id="Phobius"/>
    </source>
</evidence>
<name>A0A9W6VRY1_9ACTN</name>
<keyword evidence="1" id="KW-0812">Transmembrane</keyword>
<proteinExistence type="predicted"/>
<sequence length="53" mass="5385">MSTLAICVVAVTVCGVALLVAMFPRSDNRLGMAGLGVLMAADIMAMVHAALHA</sequence>
<reference evidence="2" key="1">
    <citation type="submission" date="2023-03" db="EMBL/GenBank/DDBJ databases">
        <title>Actinoallomurus iriomotensis NBRC 103681.</title>
        <authorList>
            <person name="Ichikawa N."/>
            <person name="Sato H."/>
            <person name="Tonouchi N."/>
        </authorList>
    </citation>
    <scope>NUCLEOTIDE SEQUENCE</scope>
    <source>
        <strain evidence="2">NBRC 103681</strain>
    </source>
</reference>